<comment type="similarity">
    <text evidence="1">Belongs to the GeBP family.</text>
</comment>
<sequence>MDYSFPINPNPKPKLPIKRKTPHSSSTPLPNFLSPTLSAAAADDDSIASDGLGLASRPPPFKFHRIWTESDEIRFLRGLLDCSSQGLSFPRDLPVFHSRFSHSMSHPYSKSQLSDKLRRLRKKFRVLSSRIACGLDESSLSPHDRALYGLSKKLWSSHNLISSNKKGNDCNYECKNGVLIQSSGLSDDHDYDDREIDNVDCDFGRIGRDVARTALNVFDQCLEEVRMVHVRRQKSVMKYERRWQEQRIAELDTLARRLRLVLENSLCGS</sequence>
<evidence type="ECO:0000259" key="3">
    <source>
        <dbReference type="Pfam" id="PF04504"/>
    </source>
</evidence>
<dbReference type="InterPro" id="IPR007592">
    <property type="entry name" value="GEBP"/>
</dbReference>
<evidence type="ECO:0000313" key="4">
    <source>
        <dbReference type="EMBL" id="GMN28505.1"/>
    </source>
</evidence>
<reference evidence="4" key="1">
    <citation type="submission" date="2023-07" db="EMBL/GenBank/DDBJ databases">
        <title>draft genome sequence of fig (Ficus carica).</title>
        <authorList>
            <person name="Takahashi T."/>
            <person name="Nishimura K."/>
        </authorList>
    </citation>
    <scope>NUCLEOTIDE SEQUENCE</scope>
</reference>
<evidence type="ECO:0000256" key="2">
    <source>
        <dbReference type="SAM" id="MobiDB-lite"/>
    </source>
</evidence>
<name>A0AA87Z9W2_FICCA</name>
<feature type="domain" description="Glabrous enhancer-binding protein-like DBD" evidence="3">
    <location>
        <begin position="63"/>
        <end position="156"/>
    </location>
</feature>
<dbReference type="AlphaFoldDB" id="A0AA87Z9W2"/>
<dbReference type="InterPro" id="IPR053932">
    <property type="entry name" value="GeBP-like_DBD"/>
</dbReference>
<evidence type="ECO:0000256" key="1">
    <source>
        <dbReference type="ARBA" id="ARBA00010820"/>
    </source>
</evidence>
<accession>A0AA87Z9W2</accession>
<dbReference type="PANTHER" id="PTHR31662">
    <property type="entry name" value="BNAANNG10740D PROTEIN-RELATED"/>
    <property type="match status" value="1"/>
</dbReference>
<dbReference type="Proteomes" id="UP001187192">
    <property type="component" value="Unassembled WGS sequence"/>
</dbReference>
<proteinExistence type="inferred from homology"/>
<dbReference type="PANTHER" id="PTHR31662:SF8">
    <property type="entry name" value="EXPRESSED PROTEIN"/>
    <property type="match status" value="1"/>
</dbReference>
<comment type="caution">
    <text evidence="4">The sequence shown here is derived from an EMBL/GenBank/DDBJ whole genome shotgun (WGS) entry which is preliminary data.</text>
</comment>
<dbReference type="EMBL" id="BTGU01000002">
    <property type="protein sequence ID" value="GMN28505.1"/>
    <property type="molecule type" value="Genomic_DNA"/>
</dbReference>
<dbReference type="GO" id="GO:0005634">
    <property type="term" value="C:nucleus"/>
    <property type="evidence" value="ECO:0007669"/>
    <property type="project" value="TreeGrafter"/>
</dbReference>
<keyword evidence="5" id="KW-1185">Reference proteome</keyword>
<protein>
    <recommendedName>
        <fullName evidence="3">Glabrous enhancer-binding protein-like DBD domain-containing protein</fullName>
    </recommendedName>
</protein>
<evidence type="ECO:0000313" key="5">
    <source>
        <dbReference type="Proteomes" id="UP001187192"/>
    </source>
</evidence>
<dbReference type="GO" id="GO:0006355">
    <property type="term" value="P:regulation of DNA-templated transcription"/>
    <property type="evidence" value="ECO:0007669"/>
    <property type="project" value="InterPro"/>
</dbReference>
<organism evidence="4 5">
    <name type="scientific">Ficus carica</name>
    <name type="common">Common fig</name>
    <dbReference type="NCBI Taxonomy" id="3494"/>
    <lineage>
        <taxon>Eukaryota</taxon>
        <taxon>Viridiplantae</taxon>
        <taxon>Streptophyta</taxon>
        <taxon>Embryophyta</taxon>
        <taxon>Tracheophyta</taxon>
        <taxon>Spermatophyta</taxon>
        <taxon>Magnoliopsida</taxon>
        <taxon>eudicotyledons</taxon>
        <taxon>Gunneridae</taxon>
        <taxon>Pentapetalae</taxon>
        <taxon>rosids</taxon>
        <taxon>fabids</taxon>
        <taxon>Rosales</taxon>
        <taxon>Moraceae</taxon>
        <taxon>Ficeae</taxon>
        <taxon>Ficus</taxon>
    </lineage>
</organism>
<feature type="region of interest" description="Disordered" evidence="2">
    <location>
        <begin position="1"/>
        <end position="30"/>
    </location>
</feature>
<dbReference type="Pfam" id="PF04504">
    <property type="entry name" value="GeBP-like_DBD"/>
    <property type="match status" value="1"/>
</dbReference>
<gene>
    <name evidence="4" type="ORF">TIFTF001_002078</name>
</gene>